<dbReference type="InterPro" id="IPR000571">
    <property type="entry name" value="Znf_CCCH"/>
</dbReference>
<feature type="compositionally biased region" description="Polar residues" evidence="2">
    <location>
        <begin position="332"/>
        <end position="358"/>
    </location>
</feature>
<feature type="region of interest" description="Disordered" evidence="2">
    <location>
        <begin position="72"/>
        <end position="96"/>
    </location>
</feature>
<keyword evidence="1" id="KW-0479">Metal-binding</keyword>
<evidence type="ECO:0000313" key="4">
    <source>
        <dbReference type="EMBL" id="KAK3102606.1"/>
    </source>
</evidence>
<feature type="domain" description="C3H1-type" evidence="3">
    <location>
        <begin position="288"/>
        <end position="315"/>
    </location>
</feature>
<feature type="region of interest" description="Disordered" evidence="2">
    <location>
        <begin position="332"/>
        <end position="365"/>
    </location>
</feature>
<feature type="region of interest" description="Disordered" evidence="2">
    <location>
        <begin position="1"/>
        <end position="51"/>
    </location>
</feature>
<proteinExistence type="predicted"/>
<evidence type="ECO:0000259" key="3">
    <source>
        <dbReference type="PROSITE" id="PS50103"/>
    </source>
</evidence>
<gene>
    <name evidence="4" type="ORF">FSP39_012609</name>
</gene>
<keyword evidence="1" id="KW-0863">Zinc-finger</keyword>
<feature type="compositionally biased region" description="Basic residues" evidence="2">
    <location>
        <begin position="1"/>
        <end position="13"/>
    </location>
</feature>
<comment type="caution">
    <text evidence="4">The sequence shown here is derived from an EMBL/GenBank/DDBJ whole genome shotgun (WGS) entry which is preliminary data.</text>
</comment>
<dbReference type="AlphaFoldDB" id="A0AA88YR07"/>
<keyword evidence="5" id="KW-1185">Reference proteome</keyword>
<organism evidence="4 5">
    <name type="scientific">Pinctada imbricata</name>
    <name type="common">Atlantic pearl-oyster</name>
    <name type="synonym">Pinctada martensii</name>
    <dbReference type="NCBI Taxonomy" id="66713"/>
    <lineage>
        <taxon>Eukaryota</taxon>
        <taxon>Metazoa</taxon>
        <taxon>Spiralia</taxon>
        <taxon>Lophotrochozoa</taxon>
        <taxon>Mollusca</taxon>
        <taxon>Bivalvia</taxon>
        <taxon>Autobranchia</taxon>
        <taxon>Pteriomorphia</taxon>
        <taxon>Pterioida</taxon>
        <taxon>Pterioidea</taxon>
        <taxon>Pteriidae</taxon>
        <taxon>Pinctada</taxon>
    </lineage>
</organism>
<keyword evidence="1" id="KW-0862">Zinc</keyword>
<evidence type="ECO:0000256" key="2">
    <source>
        <dbReference type="SAM" id="MobiDB-lite"/>
    </source>
</evidence>
<dbReference type="Proteomes" id="UP001186944">
    <property type="component" value="Unassembled WGS sequence"/>
</dbReference>
<reference evidence="4" key="1">
    <citation type="submission" date="2019-08" db="EMBL/GenBank/DDBJ databases">
        <title>The improved chromosome-level genome for the pearl oyster Pinctada fucata martensii using PacBio sequencing and Hi-C.</title>
        <authorList>
            <person name="Zheng Z."/>
        </authorList>
    </citation>
    <scope>NUCLEOTIDE SEQUENCE</scope>
    <source>
        <strain evidence="4">ZZ-2019</strain>
        <tissue evidence="4">Adductor muscle</tissue>
    </source>
</reference>
<feature type="compositionally biased region" description="Polar residues" evidence="2">
    <location>
        <begin position="76"/>
        <end position="95"/>
    </location>
</feature>
<dbReference type="PROSITE" id="PS50103">
    <property type="entry name" value="ZF_C3H1"/>
    <property type="match status" value="1"/>
</dbReference>
<dbReference type="EMBL" id="VSWD01000005">
    <property type="protein sequence ID" value="KAK3102606.1"/>
    <property type="molecule type" value="Genomic_DNA"/>
</dbReference>
<dbReference type="PANTHER" id="PTHR35558:SF1">
    <property type="entry name" value="ENDONUCLEASE_EXONUCLEASE_PHOSPHATASE DOMAIN-CONTAINING PROTEIN"/>
    <property type="match status" value="1"/>
</dbReference>
<evidence type="ECO:0000256" key="1">
    <source>
        <dbReference type="PROSITE-ProRule" id="PRU00723"/>
    </source>
</evidence>
<dbReference type="PANTHER" id="PTHR35558">
    <property type="entry name" value="SGNH_HYDRO DOMAIN-CONTAINING PROTEIN"/>
    <property type="match status" value="1"/>
</dbReference>
<dbReference type="GO" id="GO:0008270">
    <property type="term" value="F:zinc ion binding"/>
    <property type="evidence" value="ECO:0007669"/>
    <property type="project" value="UniProtKB-KW"/>
</dbReference>
<accession>A0AA88YR07</accession>
<feature type="zinc finger region" description="C3H1-type" evidence="1">
    <location>
        <begin position="288"/>
        <end position="315"/>
    </location>
</feature>
<name>A0AA88YR07_PINIB</name>
<evidence type="ECO:0000313" key="5">
    <source>
        <dbReference type="Proteomes" id="UP001186944"/>
    </source>
</evidence>
<sequence length="365" mass="41020">MPPRRSSRPPKPKRTLEREEPTQNKSMRTEAAVPELHNNASSSRRDASLQEEIKKCIREEMSSIVRSVVQEMRQEPSATITQAEASSEGSDSTPNERAASAIIQERIITSGPTAGKPAQSIAKPLEVGIDAKIKSKIWSNEFIELESLIITKDKQHNPLKLVEQDGAISFVRSKSSNYKFFNISQWNTAFHKFVAIYCTKYPDECSKLMKYAVTISTLASQASLPAALGYDRTFREWRESDPDSLPWDQINTELYQVALGSALQQKATKHNLQSASTSNFRPYSNQSTTNSAYCYQFNNKGKCSRKFCQFAHICQFCRGQHHKGLCHLRNQASNPSTSTQNSGTTSFPKPQSSTQSQRKTTEHKV</sequence>
<protein>
    <recommendedName>
        <fullName evidence="3">C3H1-type domain-containing protein</fullName>
    </recommendedName>
</protein>